<proteinExistence type="predicted"/>
<evidence type="ECO:0000256" key="1">
    <source>
        <dbReference type="ARBA" id="ARBA00022500"/>
    </source>
</evidence>
<evidence type="ECO:0000313" key="4">
    <source>
        <dbReference type="Proteomes" id="UP000830116"/>
    </source>
</evidence>
<evidence type="ECO:0000313" key="3">
    <source>
        <dbReference type="EMBL" id="UOF02146.1"/>
    </source>
</evidence>
<feature type="domain" description="Chemotaxis phosphatase CheX-like" evidence="2">
    <location>
        <begin position="53"/>
        <end position="150"/>
    </location>
</feature>
<dbReference type="Pfam" id="PF13690">
    <property type="entry name" value="CheX"/>
    <property type="match status" value="1"/>
</dbReference>
<keyword evidence="1" id="KW-0145">Chemotaxis</keyword>
<reference evidence="3" key="1">
    <citation type="submission" date="2022-03" db="EMBL/GenBank/DDBJ databases">
        <title>Genome Identification and Characterization of new species Bdellovibrio reynosense LBG001 sp. nov. from a Mexico soil sample.</title>
        <authorList>
            <person name="Camilli A."/>
            <person name="Ajao Y."/>
            <person name="Guo X."/>
        </authorList>
    </citation>
    <scope>NUCLEOTIDE SEQUENCE</scope>
    <source>
        <strain evidence="3">LBG001</strain>
    </source>
</reference>
<dbReference type="InterPro" id="IPR028976">
    <property type="entry name" value="CheC-like_sf"/>
</dbReference>
<protein>
    <submittedName>
        <fullName evidence="3">Chemotaxis protein CheX</fullName>
    </submittedName>
</protein>
<evidence type="ECO:0000259" key="2">
    <source>
        <dbReference type="Pfam" id="PF13690"/>
    </source>
</evidence>
<gene>
    <name evidence="3" type="ORF">MNR06_04150</name>
</gene>
<dbReference type="InterPro" id="IPR028051">
    <property type="entry name" value="CheX-like_dom"/>
</dbReference>
<dbReference type="InterPro" id="IPR038756">
    <property type="entry name" value="CheX-like"/>
</dbReference>
<dbReference type="EMBL" id="CP093442">
    <property type="protein sequence ID" value="UOF02146.1"/>
    <property type="molecule type" value="Genomic_DNA"/>
</dbReference>
<dbReference type="RefSeq" id="WP_243538935.1">
    <property type="nucleotide sequence ID" value="NZ_CP093442.1"/>
</dbReference>
<dbReference type="CDD" id="cd17906">
    <property type="entry name" value="CheX"/>
    <property type="match status" value="1"/>
</dbReference>
<dbReference type="PANTHER" id="PTHR39452:SF1">
    <property type="entry name" value="CHEY-P PHOSPHATASE CHEX"/>
    <property type="match status" value="1"/>
</dbReference>
<accession>A0ABY4CEP5</accession>
<dbReference type="Gene3D" id="3.40.1550.10">
    <property type="entry name" value="CheC-like"/>
    <property type="match status" value="1"/>
</dbReference>
<keyword evidence="4" id="KW-1185">Reference proteome</keyword>
<name>A0ABY4CEP5_9BACT</name>
<dbReference type="SUPFAM" id="SSF103039">
    <property type="entry name" value="CheC-like"/>
    <property type="match status" value="1"/>
</dbReference>
<dbReference type="Proteomes" id="UP000830116">
    <property type="component" value="Chromosome"/>
</dbReference>
<organism evidence="3 4">
    <name type="scientific">Bdellovibrio reynosensis</name>
    <dbReference type="NCBI Taxonomy" id="2835041"/>
    <lineage>
        <taxon>Bacteria</taxon>
        <taxon>Pseudomonadati</taxon>
        <taxon>Bdellovibrionota</taxon>
        <taxon>Bdellovibrionia</taxon>
        <taxon>Bdellovibrionales</taxon>
        <taxon>Pseudobdellovibrionaceae</taxon>
        <taxon>Bdellovibrio</taxon>
    </lineage>
</organism>
<dbReference type="PANTHER" id="PTHR39452">
    <property type="entry name" value="CHEY-P PHOSPHATASE CHEX"/>
    <property type="match status" value="1"/>
</dbReference>
<sequence>MSAAPTPMNPLFDKRLITAFVNGVQRTLKEIASTDATPGKPFIEPTFAPKGDIAGMVGMVAPPMKGSLIISFKKQTIFAIIENMLGEKYEEITPEVSDAVGELTNMIYGCAKTSLNELGYKFEMAIPTVISGTFNITHAEKGATLVIPFNVTDGSTFHVEIMVQQ</sequence>